<evidence type="ECO:0000313" key="4">
    <source>
        <dbReference type="EMBL" id="GHE15467.1"/>
    </source>
</evidence>
<dbReference type="InterPro" id="IPR051257">
    <property type="entry name" value="Diverse_CBS-Domain"/>
</dbReference>
<dbReference type="SUPFAM" id="SSF54631">
    <property type="entry name" value="CBS-domain pair"/>
    <property type="match status" value="1"/>
</dbReference>
<feature type="domain" description="CBS" evidence="3">
    <location>
        <begin position="19"/>
        <end position="75"/>
    </location>
</feature>
<keyword evidence="1 2" id="KW-0129">CBS domain</keyword>
<comment type="caution">
    <text evidence="4">The sequence shown here is derived from an EMBL/GenBank/DDBJ whole genome shotgun (WGS) entry which is preliminary data.</text>
</comment>
<sequence>MYTSSRSSLHPTDAVARVMVWPVATLDADASLQQVAEALAADGIGAVGVVRHGNLVGVVSERDVVHHLAQGANPEHVTAGEVMATDLVTAGPDDRLLDAARRMVEARVRHLPVVDGDDIAGFVSMRDLFEVLVDVAAHEEDVVVVPSGTRVVVRQE</sequence>
<evidence type="ECO:0000256" key="1">
    <source>
        <dbReference type="ARBA" id="ARBA00023122"/>
    </source>
</evidence>
<dbReference type="InterPro" id="IPR046342">
    <property type="entry name" value="CBS_dom_sf"/>
</dbReference>
<accession>A0ABQ3HI80</accession>
<dbReference type="PROSITE" id="PS51371">
    <property type="entry name" value="CBS"/>
    <property type="match status" value="2"/>
</dbReference>
<organism evidence="4 5">
    <name type="scientific">Nocardioides flavus</name>
    <name type="common">ex Wang et al. 2016</name>
    <dbReference type="NCBI Taxonomy" id="2058780"/>
    <lineage>
        <taxon>Bacteria</taxon>
        <taxon>Bacillati</taxon>
        <taxon>Actinomycetota</taxon>
        <taxon>Actinomycetes</taxon>
        <taxon>Propionibacteriales</taxon>
        <taxon>Nocardioidaceae</taxon>
        <taxon>Nocardioides</taxon>
    </lineage>
</organism>
<dbReference type="PANTHER" id="PTHR43080">
    <property type="entry name" value="CBS DOMAIN-CONTAINING PROTEIN CBSX3, MITOCHONDRIAL"/>
    <property type="match status" value="1"/>
</dbReference>
<dbReference type="RefSeq" id="WP_191277652.1">
    <property type="nucleotide sequence ID" value="NZ_BNAD01000001.1"/>
</dbReference>
<keyword evidence="5" id="KW-1185">Reference proteome</keyword>
<dbReference type="Gene3D" id="3.10.580.10">
    <property type="entry name" value="CBS-domain"/>
    <property type="match status" value="1"/>
</dbReference>
<dbReference type="SMART" id="SM00116">
    <property type="entry name" value="CBS"/>
    <property type="match status" value="2"/>
</dbReference>
<proteinExistence type="predicted"/>
<dbReference type="EMBL" id="BNAD01000001">
    <property type="protein sequence ID" value="GHE15467.1"/>
    <property type="molecule type" value="Genomic_DNA"/>
</dbReference>
<evidence type="ECO:0000259" key="3">
    <source>
        <dbReference type="PROSITE" id="PS51371"/>
    </source>
</evidence>
<reference evidence="5" key="1">
    <citation type="journal article" date="2019" name="Int. J. Syst. Evol. Microbiol.">
        <title>The Global Catalogue of Microorganisms (GCM) 10K type strain sequencing project: providing services to taxonomists for standard genome sequencing and annotation.</title>
        <authorList>
            <consortium name="The Broad Institute Genomics Platform"/>
            <consortium name="The Broad Institute Genome Sequencing Center for Infectious Disease"/>
            <person name="Wu L."/>
            <person name="Ma J."/>
        </authorList>
    </citation>
    <scope>NUCLEOTIDE SEQUENCE [LARGE SCALE GENOMIC DNA]</scope>
    <source>
        <strain evidence="5">CGMCC 1.12791</strain>
    </source>
</reference>
<dbReference type="PANTHER" id="PTHR43080:SF2">
    <property type="entry name" value="CBS DOMAIN-CONTAINING PROTEIN"/>
    <property type="match status" value="1"/>
</dbReference>
<feature type="domain" description="CBS" evidence="3">
    <location>
        <begin position="83"/>
        <end position="140"/>
    </location>
</feature>
<gene>
    <name evidence="4" type="ORF">GCM10011376_03740</name>
</gene>
<dbReference type="Pfam" id="PF00571">
    <property type="entry name" value="CBS"/>
    <property type="match status" value="2"/>
</dbReference>
<dbReference type="InterPro" id="IPR000644">
    <property type="entry name" value="CBS_dom"/>
</dbReference>
<protein>
    <recommendedName>
        <fullName evidence="3">CBS domain-containing protein</fullName>
    </recommendedName>
</protein>
<dbReference type="Proteomes" id="UP000597341">
    <property type="component" value="Unassembled WGS sequence"/>
</dbReference>
<evidence type="ECO:0000313" key="5">
    <source>
        <dbReference type="Proteomes" id="UP000597341"/>
    </source>
</evidence>
<name>A0ABQ3HI80_9ACTN</name>
<evidence type="ECO:0000256" key="2">
    <source>
        <dbReference type="PROSITE-ProRule" id="PRU00703"/>
    </source>
</evidence>